<gene>
    <name evidence="7" type="ORF">KGMB01110_16890</name>
</gene>
<evidence type="ECO:0000313" key="7">
    <source>
        <dbReference type="EMBL" id="GCA67253.1"/>
    </source>
</evidence>
<dbReference type="InterPro" id="IPR051798">
    <property type="entry name" value="Class-II_PLP-Dep_Aminotrans"/>
</dbReference>
<dbReference type="NCBIfam" id="TIGR04350">
    <property type="entry name" value="C_S_lyase_PatB"/>
    <property type="match status" value="1"/>
</dbReference>
<dbReference type="InterPro" id="IPR004839">
    <property type="entry name" value="Aminotransferase_I/II_large"/>
</dbReference>
<dbReference type="EC" id="4.4.1.13" evidence="2"/>
<reference evidence="8" key="1">
    <citation type="submission" date="2018-09" db="EMBL/GenBank/DDBJ databases">
        <title>Draft Genome Sequence of Mediterraneibacter sp. KCTC 15684.</title>
        <authorList>
            <person name="Kim J.S."/>
            <person name="Han K.I."/>
            <person name="Suh M.K."/>
            <person name="Lee K.C."/>
            <person name="Eom M.K."/>
            <person name="Lee J.H."/>
            <person name="Park S.H."/>
            <person name="Kang S.W."/>
            <person name="Park J.E."/>
            <person name="Oh B.S."/>
            <person name="Yu S.Y."/>
            <person name="Choi S.H."/>
            <person name="Lee D.H."/>
            <person name="Yoon H."/>
            <person name="Kim B."/>
            <person name="Yang S.J."/>
            <person name="Lee J.S."/>
        </authorList>
    </citation>
    <scope>NUCLEOTIDE SEQUENCE [LARGE SCALE GENOMIC DNA]</scope>
    <source>
        <strain evidence="8">KCTC 15684</strain>
    </source>
</reference>
<evidence type="ECO:0000259" key="6">
    <source>
        <dbReference type="Pfam" id="PF00155"/>
    </source>
</evidence>
<dbReference type="CDD" id="cd00609">
    <property type="entry name" value="AAT_like"/>
    <property type="match status" value="1"/>
</dbReference>
<comment type="similarity">
    <text evidence="5">Belongs to the class-II pyridoxal-phosphate-dependent aminotransferase family. MalY/PatB cystathionine beta-lyase subfamily.</text>
</comment>
<keyword evidence="4" id="KW-0456">Lyase</keyword>
<dbReference type="InterPro" id="IPR015421">
    <property type="entry name" value="PyrdxlP-dep_Trfase_major"/>
</dbReference>
<keyword evidence="8" id="KW-1185">Reference proteome</keyword>
<keyword evidence="7" id="KW-0808">Transferase</keyword>
<evidence type="ECO:0000256" key="3">
    <source>
        <dbReference type="ARBA" id="ARBA00022898"/>
    </source>
</evidence>
<comment type="cofactor">
    <cofactor evidence="1">
        <name>pyridoxal 5'-phosphate</name>
        <dbReference type="ChEBI" id="CHEBI:597326"/>
    </cofactor>
</comment>
<dbReference type="InterPro" id="IPR015424">
    <property type="entry name" value="PyrdxlP-dep_Trfase"/>
</dbReference>
<evidence type="ECO:0000256" key="1">
    <source>
        <dbReference type="ARBA" id="ARBA00001933"/>
    </source>
</evidence>
<comment type="caution">
    <text evidence="7">The sequence shown here is derived from an EMBL/GenBank/DDBJ whole genome shotgun (WGS) entry which is preliminary data.</text>
</comment>
<dbReference type="PANTHER" id="PTHR43525:SF1">
    <property type="entry name" value="PROTEIN MALY"/>
    <property type="match status" value="1"/>
</dbReference>
<dbReference type="RefSeq" id="WP_119298039.1">
    <property type="nucleotide sequence ID" value="NZ_BHGK01000001.1"/>
</dbReference>
<evidence type="ECO:0000256" key="4">
    <source>
        <dbReference type="ARBA" id="ARBA00023239"/>
    </source>
</evidence>
<dbReference type="InterPro" id="IPR027619">
    <property type="entry name" value="C-S_lyase_PatB-like"/>
</dbReference>
<accession>A0A391PC64</accession>
<organism evidence="7 8">
    <name type="scientific">Mediterraneibacter butyricigenes</name>
    <dbReference type="NCBI Taxonomy" id="2316025"/>
    <lineage>
        <taxon>Bacteria</taxon>
        <taxon>Bacillati</taxon>
        <taxon>Bacillota</taxon>
        <taxon>Clostridia</taxon>
        <taxon>Lachnospirales</taxon>
        <taxon>Lachnospiraceae</taxon>
        <taxon>Mediterraneibacter</taxon>
    </lineage>
</organism>
<dbReference type="Gene3D" id="3.90.1150.10">
    <property type="entry name" value="Aspartate Aminotransferase, domain 1"/>
    <property type="match status" value="1"/>
</dbReference>
<dbReference type="AlphaFoldDB" id="A0A391PC64"/>
<keyword evidence="3" id="KW-0663">Pyridoxal phosphate</keyword>
<evidence type="ECO:0000256" key="5">
    <source>
        <dbReference type="ARBA" id="ARBA00037974"/>
    </source>
</evidence>
<evidence type="ECO:0000256" key="2">
    <source>
        <dbReference type="ARBA" id="ARBA00012224"/>
    </source>
</evidence>
<dbReference type="PANTHER" id="PTHR43525">
    <property type="entry name" value="PROTEIN MALY"/>
    <property type="match status" value="1"/>
</dbReference>
<proteinExistence type="inferred from homology"/>
<keyword evidence="7" id="KW-0032">Aminotransferase</keyword>
<dbReference type="InterPro" id="IPR015422">
    <property type="entry name" value="PyrdxlP-dep_Trfase_small"/>
</dbReference>
<sequence length="412" mass="47833">MIREEFVRKYAVERKETNCLKWDLLKERFGDPDLLPMWVADMEFHTCEAITDALKERLDQGVFGYSYIPDSYYQVLFDWEERHFGYRPKKEELRLATGVVPALYWFVNCYTEPGDAVMMLTPVYYPFHSAVTDCKRRLVTCDMNYEAGHFTVDFEKFEKLAKEQQVKLFLLCSPHNPAGRVWKEEELERMFSICEKYDILVVSDEIHQDFTFGNQKHIAAPAVAGGKYKDRIVLVNAASKSFNLAALIHSNILIPSPELRKRYDAYRTQHNQTDINLLGLIATEAAYTKGEEWLESLKSVIAANYTYVKEELAQHAPEITVCDMEGTYLPMLDLRKVVDVATDTKTRKVNFRPVSERLCEFVQDRCRLAVDYGAWFGKNFDGFIRLNLATTPENVKQAVDNLIRETRVERAK</sequence>
<dbReference type="GO" id="GO:0008483">
    <property type="term" value="F:transaminase activity"/>
    <property type="evidence" value="ECO:0007669"/>
    <property type="project" value="UniProtKB-KW"/>
</dbReference>
<dbReference type="SUPFAM" id="SSF53383">
    <property type="entry name" value="PLP-dependent transferases"/>
    <property type="match status" value="1"/>
</dbReference>
<dbReference type="GO" id="GO:0030170">
    <property type="term" value="F:pyridoxal phosphate binding"/>
    <property type="evidence" value="ECO:0007669"/>
    <property type="project" value="InterPro"/>
</dbReference>
<evidence type="ECO:0000313" key="8">
    <source>
        <dbReference type="Proteomes" id="UP000265643"/>
    </source>
</evidence>
<dbReference type="EMBL" id="BHGK01000001">
    <property type="protein sequence ID" value="GCA67253.1"/>
    <property type="molecule type" value="Genomic_DNA"/>
</dbReference>
<protein>
    <recommendedName>
        <fullName evidence="2">cysteine-S-conjugate beta-lyase</fullName>
        <ecNumber evidence="2">4.4.1.13</ecNumber>
    </recommendedName>
</protein>
<dbReference type="GO" id="GO:0047804">
    <property type="term" value="F:cysteine-S-conjugate beta-lyase activity"/>
    <property type="evidence" value="ECO:0007669"/>
    <property type="project" value="UniProtKB-EC"/>
</dbReference>
<dbReference type="Pfam" id="PF00155">
    <property type="entry name" value="Aminotran_1_2"/>
    <property type="match status" value="1"/>
</dbReference>
<dbReference type="Proteomes" id="UP000265643">
    <property type="component" value="Unassembled WGS sequence"/>
</dbReference>
<dbReference type="Gene3D" id="3.40.640.10">
    <property type="entry name" value="Type I PLP-dependent aspartate aminotransferase-like (Major domain)"/>
    <property type="match status" value="1"/>
</dbReference>
<name>A0A391PC64_9FIRM</name>
<feature type="domain" description="Aminotransferase class I/classII large" evidence="6">
    <location>
        <begin position="43"/>
        <end position="401"/>
    </location>
</feature>